<dbReference type="AlphaFoldDB" id="A0A1G8UUR9"/>
<dbReference type="InterPro" id="IPR018534">
    <property type="entry name" value="Tet_reg_excision_RteC"/>
</dbReference>
<evidence type="ECO:0000313" key="1">
    <source>
        <dbReference type="EMBL" id="SDJ57541.1"/>
    </source>
</evidence>
<dbReference type="OrthoDB" id="790983at2"/>
<evidence type="ECO:0000313" key="2">
    <source>
        <dbReference type="Proteomes" id="UP000199580"/>
    </source>
</evidence>
<accession>A0A1G8UUR9</accession>
<name>A0A1G8UUR9_9FLAO</name>
<gene>
    <name evidence="1" type="ORF">SAMN04487935_1055</name>
</gene>
<keyword evidence="2" id="KW-1185">Reference proteome</keyword>
<dbReference type="Proteomes" id="UP000199580">
    <property type="component" value="Unassembled WGS sequence"/>
</dbReference>
<dbReference type="EMBL" id="FNEZ01000002">
    <property type="protein sequence ID" value="SDJ57541.1"/>
    <property type="molecule type" value="Genomic_DNA"/>
</dbReference>
<protein>
    <submittedName>
        <fullName evidence="1">RteC protein</fullName>
    </submittedName>
</protein>
<proteinExistence type="predicted"/>
<dbReference type="RefSeq" id="WP_091392571.1">
    <property type="nucleotide sequence ID" value="NZ_BKAI01000021.1"/>
</dbReference>
<sequence>MTDFATQLLENLEAQLNEIGVENDLIKAAESSIKATIITLEKLKTHFVRYEFENKVDEITFFKFVKPQFVSKLIYHNEVYNIESNRPFGGTKYLRKYFSSELSKLKCYFNENMEFYKYYRTGSVYLDKKYFVRGRYDIKLTLDSSYFQADNRFTTSHDFKVAKILANDLLQVYLERELLKLDNKAVPYSITEKQVQKWTGSKVALIELIYALHAEGVFNNGTTDLKETAKFFEETFDIDLGQFHRTFFEIRARKSERTKFLNSLKETLVRRMDEVDE</sequence>
<dbReference type="STRING" id="1128970.SAMN04487935_1055"/>
<reference evidence="1 2" key="1">
    <citation type="submission" date="2016-10" db="EMBL/GenBank/DDBJ databases">
        <authorList>
            <person name="de Groot N.N."/>
        </authorList>
    </citation>
    <scope>NUCLEOTIDE SEQUENCE [LARGE SCALE GENOMIC DNA]</scope>
    <source>
        <strain evidence="1 2">CGMCC 1.10076</strain>
    </source>
</reference>
<organism evidence="1 2">
    <name type="scientific">Flavobacterium noncentrifugens</name>
    <dbReference type="NCBI Taxonomy" id="1128970"/>
    <lineage>
        <taxon>Bacteria</taxon>
        <taxon>Pseudomonadati</taxon>
        <taxon>Bacteroidota</taxon>
        <taxon>Flavobacteriia</taxon>
        <taxon>Flavobacteriales</taxon>
        <taxon>Flavobacteriaceae</taxon>
        <taxon>Flavobacterium</taxon>
    </lineage>
</organism>
<dbReference type="Pfam" id="PF09357">
    <property type="entry name" value="RteC"/>
    <property type="match status" value="1"/>
</dbReference>